<evidence type="ECO:0000256" key="6">
    <source>
        <dbReference type="ARBA" id="ARBA00022989"/>
    </source>
</evidence>
<dbReference type="InterPro" id="IPR001841">
    <property type="entry name" value="Znf_RING"/>
</dbReference>
<dbReference type="InterPro" id="IPR013083">
    <property type="entry name" value="Znf_RING/FYVE/PHD"/>
</dbReference>
<evidence type="ECO:0000256" key="5">
    <source>
        <dbReference type="ARBA" id="ARBA00022833"/>
    </source>
</evidence>
<evidence type="ECO:0000313" key="11">
    <source>
        <dbReference type="WBParaSite" id="SPAL_0000498800.1"/>
    </source>
</evidence>
<dbReference type="SMART" id="SM00744">
    <property type="entry name" value="RINGv"/>
    <property type="match status" value="1"/>
</dbReference>
<proteinExistence type="predicted"/>
<evidence type="ECO:0000256" key="4">
    <source>
        <dbReference type="ARBA" id="ARBA00022771"/>
    </source>
</evidence>
<dbReference type="GO" id="GO:0008270">
    <property type="term" value="F:zinc ion binding"/>
    <property type="evidence" value="ECO:0007669"/>
    <property type="project" value="UniProtKB-KW"/>
</dbReference>
<dbReference type="STRING" id="174720.A0A0N5BG80"/>
<keyword evidence="5" id="KW-0862">Zinc</keyword>
<sequence>MDDYLAEHAPEPSSEERAIAMLRFFSEYNHLQAAYEMYISLKGELAAKADPKVVASLPRAISKDLCSESQCTICLNYFGEKDPNPTSEVMIMPCDHKFHSSCLKMWLDRAAACPLCRKDLPSNDEFMDELKKKIEREQKRQADIDELHDSMYM</sequence>
<evidence type="ECO:0000256" key="8">
    <source>
        <dbReference type="PROSITE-ProRule" id="PRU00175"/>
    </source>
</evidence>
<dbReference type="InterPro" id="IPR011016">
    <property type="entry name" value="Znf_RING-CH"/>
</dbReference>
<accession>A0A0N5BG80</accession>
<keyword evidence="10" id="KW-1185">Reference proteome</keyword>
<keyword evidence="7" id="KW-0472">Membrane</keyword>
<keyword evidence="3" id="KW-0479">Metal-binding</keyword>
<dbReference type="PANTHER" id="PTHR46539">
    <property type="entry name" value="E3 UBIQUITIN-PROTEIN LIGASE ATL42"/>
    <property type="match status" value="1"/>
</dbReference>
<evidence type="ECO:0000259" key="9">
    <source>
        <dbReference type="PROSITE" id="PS50089"/>
    </source>
</evidence>
<organism evidence="10 11">
    <name type="scientific">Strongyloides papillosus</name>
    <name type="common">Intestinal threadworm</name>
    <dbReference type="NCBI Taxonomy" id="174720"/>
    <lineage>
        <taxon>Eukaryota</taxon>
        <taxon>Metazoa</taxon>
        <taxon>Ecdysozoa</taxon>
        <taxon>Nematoda</taxon>
        <taxon>Chromadorea</taxon>
        <taxon>Rhabditida</taxon>
        <taxon>Tylenchina</taxon>
        <taxon>Panagrolaimomorpha</taxon>
        <taxon>Strongyloidoidea</taxon>
        <taxon>Strongyloididae</taxon>
        <taxon>Strongyloides</taxon>
    </lineage>
</organism>
<evidence type="ECO:0000256" key="7">
    <source>
        <dbReference type="ARBA" id="ARBA00023136"/>
    </source>
</evidence>
<dbReference type="GO" id="GO:0016020">
    <property type="term" value="C:membrane"/>
    <property type="evidence" value="ECO:0007669"/>
    <property type="project" value="UniProtKB-SubCell"/>
</dbReference>
<keyword evidence="6" id="KW-1133">Transmembrane helix</keyword>
<evidence type="ECO:0000313" key="10">
    <source>
        <dbReference type="Proteomes" id="UP000046392"/>
    </source>
</evidence>
<keyword evidence="4 8" id="KW-0863">Zinc-finger</keyword>
<dbReference type="SUPFAM" id="SSF57850">
    <property type="entry name" value="RING/U-box"/>
    <property type="match status" value="1"/>
</dbReference>
<keyword evidence="2" id="KW-0812">Transmembrane</keyword>
<feature type="domain" description="RING-type" evidence="9">
    <location>
        <begin position="71"/>
        <end position="117"/>
    </location>
</feature>
<dbReference type="Pfam" id="PF13639">
    <property type="entry name" value="zf-RING_2"/>
    <property type="match status" value="1"/>
</dbReference>
<protein>
    <submittedName>
        <fullName evidence="11">RING-type domain-containing protein</fullName>
    </submittedName>
</protein>
<name>A0A0N5BG80_STREA</name>
<dbReference type="PROSITE" id="PS50089">
    <property type="entry name" value="ZF_RING_2"/>
    <property type="match status" value="1"/>
</dbReference>
<dbReference type="PANTHER" id="PTHR46539:SF1">
    <property type="entry name" value="E3 UBIQUITIN-PROTEIN LIGASE ATL42"/>
    <property type="match status" value="1"/>
</dbReference>
<dbReference type="Proteomes" id="UP000046392">
    <property type="component" value="Unplaced"/>
</dbReference>
<evidence type="ECO:0000256" key="1">
    <source>
        <dbReference type="ARBA" id="ARBA00004370"/>
    </source>
</evidence>
<dbReference type="Gene3D" id="3.30.40.10">
    <property type="entry name" value="Zinc/RING finger domain, C3HC4 (zinc finger)"/>
    <property type="match status" value="1"/>
</dbReference>
<reference evidence="11" key="1">
    <citation type="submission" date="2017-02" db="UniProtKB">
        <authorList>
            <consortium name="WormBaseParasite"/>
        </authorList>
    </citation>
    <scope>IDENTIFICATION</scope>
</reference>
<dbReference type="AlphaFoldDB" id="A0A0N5BG80"/>
<dbReference type="WBParaSite" id="SPAL_0000498800.1">
    <property type="protein sequence ID" value="SPAL_0000498800.1"/>
    <property type="gene ID" value="SPAL_0000498800"/>
</dbReference>
<comment type="subcellular location">
    <subcellularLocation>
        <location evidence="1">Membrane</location>
    </subcellularLocation>
</comment>
<evidence type="ECO:0000256" key="2">
    <source>
        <dbReference type="ARBA" id="ARBA00022692"/>
    </source>
</evidence>
<dbReference type="SMART" id="SM00184">
    <property type="entry name" value="RING"/>
    <property type="match status" value="1"/>
</dbReference>
<evidence type="ECO:0000256" key="3">
    <source>
        <dbReference type="ARBA" id="ARBA00022723"/>
    </source>
</evidence>